<accession>A0A2P6PRI8</accession>
<dbReference type="EC" id="3.1.3.21" evidence="1"/>
<dbReference type="Gramene" id="PRQ24549">
    <property type="protein sequence ID" value="PRQ24549"/>
    <property type="gene ID" value="RchiOBHm_Chr6g0273661"/>
</dbReference>
<gene>
    <name evidence="1" type="ORF">RchiOBHm_Chr6g0273661</name>
</gene>
<keyword evidence="2" id="KW-1185">Reference proteome</keyword>
<dbReference type="EMBL" id="PDCK01000044">
    <property type="protein sequence ID" value="PRQ24549.1"/>
    <property type="molecule type" value="Genomic_DNA"/>
</dbReference>
<dbReference type="GO" id="GO:0043136">
    <property type="term" value="F:sn-glycerol 3-phosphatase activity"/>
    <property type="evidence" value="ECO:0007669"/>
    <property type="project" value="TreeGrafter"/>
</dbReference>
<evidence type="ECO:0000313" key="2">
    <source>
        <dbReference type="Proteomes" id="UP000238479"/>
    </source>
</evidence>
<dbReference type="PANTHER" id="PTHR18901:SF38">
    <property type="entry name" value="PSEUDOURIDINE-5'-PHOSPHATASE"/>
    <property type="match status" value="1"/>
</dbReference>
<dbReference type="PANTHER" id="PTHR18901">
    <property type="entry name" value="2-DEOXYGLUCOSE-6-PHOSPHATE PHOSPHATASE 2"/>
    <property type="match status" value="1"/>
</dbReference>
<proteinExistence type="predicted"/>
<evidence type="ECO:0000313" key="1">
    <source>
        <dbReference type="EMBL" id="PRQ24549.1"/>
    </source>
</evidence>
<protein>
    <submittedName>
        <fullName evidence="1">Putative glycerol-1-phosphatase</fullName>
        <ecNumber evidence="1">3.1.3.21</ecNumber>
    </submittedName>
</protein>
<comment type="caution">
    <text evidence="1">The sequence shown here is derived from an EMBL/GenBank/DDBJ whole genome shotgun (WGS) entry which is preliminary data.</text>
</comment>
<name>A0A2P6PRI8_ROSCH</name>
<sequence>MNHDSQFLTISQTLSGSSLSNQRRRLFTLGLLALTPLQAVKQQSRRLGSISRFFKLSTIKLLIGLWKAKMMGKKAIEAARVFVEDTGLSDSLTAEDFLVEREAMLQKLFPTSELMPEWR</sequence>
<keyword evidence="1" id="KW-0378">Hydrolase</keyword>
<dbReference type="InterPro" id="IPR023198">
    <property type="entry name" value="PGP-like_dom2"/>
</dbReference>
<dbReference type="GO" id="GO:0006114">
    <property type="term" value="P:glycerol biosynthetic process"/>
    <property type="evidence" value="ECO:0007669"/>
    <property type="project" value="TreeGrafter"/>
</dbReference>
<dbReference type="Proteomes" id="UP000238479">
    <property type="component" value="Chromosome 6"/>
</dbReference>
<reference evidence="1 2" key="1">
    <citation type="journal article" date="2018" name="Nat. Genet.">
        <title>The Rosa genome provides new insights in the design of modern roses.</title>
        <authorList>
            <person name="Bendahmane M."/>
        </authorList>
    </citation>
    <scope>NUCLEOTIDE SEQUENCE [LARGE SCALE GENOMIC DNA]</scope>
    <source>
        <strain evidence="2">cv. Old Blush</strain>
    </source>
</reference>
<organism evidence="1 2">
    <name type="scientific">Rosa chinensis</name>
    <name type="common">China rose</name>
    <dbReference type="NCBI Taxonomy" id="74649"/>
    <lineage>
        <taxon>Eukaryota</taxon>
        <taxon>Viridiplantae</taxon>
        <taxon>Streptophyta</taxon>
        <taxon>Embryophyta</taxon>
        <taxon>Tracheophyta</taxon>
        <taxon>Spermatophyta</taxon>
        <taxon>Magnoliopsida</taxon>
        <taxon>eudicotyledons</taxon>
        <taxon>Gunneridae</taxon>
        <taxon>Pentapetalae</taxon>
        <taxon>rosids</taxon>
        <taxon>fabids</taxon>
        <taxon>Rosales</taxon>
        <taxon>Rosaceae</taxon>
        <taxon>Rosoideae</taxon>
        <taxon>Rosoideae incertae sedis</taxon>
        <taxon>Rosa</taxon>
    </lineage>
</organism>
<dbReference type="AlphaFoldDB" id="A0A2P6PRI8"/>
<dbReference type="Gene3D" id="1.10.150.240">
    <property type="entry name" value="Putative phosphatase, domain 2"/>
    <property type="match status" value="1"/>
</dbReference>